<reference evidence="1 2" key="1">
    <citation type="submission" date="2020-09" db="EMBL/GenBank/DDBJ databases">
        <title>De no assembly of potato wild relative species, Solanum commersonii.</title>
        <authorList>
            <person name="Cho K."/>
        </authorList>
    </citation>
    <scope>NUCLEOTIDE SEQUENCE [LARGE SCALE GENOMIC DNA]</scope>
    <source>
        <strain evidence="1">LZ3.2</strain>
        <tissue evidence="1">Leaf</tissue>
    </source>
</reference>
<protein>
    <submittedName>
        <fullName evidence="1">Uncharacterized protein</fullName>
    </submittedName>
</protein>
<keyword evidence="2" id="KW-1185">Reference proteome</keyword>
<gene>
    <name evidence="1" type="ORF">H5410_053584</name>
</gene>
<accession>A0A9J5X6A9</accession>
<comment type="caution">
    <text evidence="1">The sequence shown here is derived from an EMBL/GenBank/DDBJ whole genome shotgun (WGS) entry which is preliminary data.</text>
</comment>
<evidence type="ECO:0000313" key="2">
    <source>
        <dbReference type="Proteomes" id="UP000824120"/>
    </source>
</evidence>
<dbReference type="Proteomes" id="UP000824120">
    <property type="component" value="Chromosome 10"/>
</dbReference>
<dbReference type="AlphaFoldDB" id="A0A9J5X6A9"/>
<dbReference type="EMBL" id="JACXVP010000010">
    <property type="protein sequence ID" value="KAG5582957.1"/>
    <property type="molecule type" value="Genomic_DNA"/>
</dbReference>
<evidence type="ECO:0000313" key="1">
    <source>
        <dbReference type="EMBL" id="KAG5582957.1"/>
    </source>
</evidence>
<name>A0A9J5X6A9_SOLCO</name>
<proteinExistence type="predicted"/>
<sequence>MEEKIPFCGLTYSLMQYTQRLADQVDKLTDASFLNVQASSAGATTIGLLTRFQQCEEQPWKYLIQDDSLERGLSRKMQKQPEQALHQYVFPGN</sequence>
<organism evidence="1 2">
    <name type="scientific">Solanum commersonii</name>
    <name type="common">Commerson's wild potato</name>
    <name type="synonym">Commerson's nightshade</name>
    <dbReference type="NCBI Taxonomy" id="4109"/>
    <lineage>
        <taxon>Eukaryota</taxon>
        <taxon>Viridiplantae</taxon>
        <taxon>Streptophyta</taxon>
        <taxon>Embryophyta</taxon>
        <taxon>Tracheophyta</taxon>
        <taxon>Spermatophyta</taxon>
        <taxon>Magnoliopsida</taxon>
        <taxon>eudicotyledons</taxon>
        <taxon>Gunneridae</taxon>
        <taxon>Pentapetalae</taxon>
        <taxon>asterids</taxon>
        <taxon>lamiids</taxon>
        <taxon>Solanales</taxon>
        <taxon>Solanaceae</taxon>
        <taxon>Solanoideae</taxon>
        <taxon>Solaneae</taxon>
        <taxon>Solanum</taxon>
    </lineage>
</organism>